<accession>A0A2N9FJ53</accession>
<name>A0A2N9FJ53_FAGSY</name>
<dbReference type="PANTHER" id="PTHR46929:SF3">
    <property type="entry name" value="MYB_SANT-LIKE DOMAIN-CONTAINING PROTEIN"/>
    <property type="match status" value="1"/>
</dbReference>
<proteinExistence type="predicted"/>
<dbReference type="PANTHER" id="PTHR46929">
    <property type="entry name" value="EXPRESSED PROTEIN"/>
    <property type="match status" value="1"/>
</dbReference>
<dbReference type="AlphaFoldDB" id="A0A2N9FJ53"/>
<protein>
    <recommendedName>
        <fullName evidence="1">Myb/SANT-like domain-containing protein</fullName>
    </recommendedName>
</protein>
<gene>
    <name evidence="2" type="ORF">FSB_LOCUS15095</name>
</gene>
<dbReference type="InterPro" id="IPR024752">
    <property type="entry name" value="Myb/SANT-like_dom"/>
</dbReference>
<sequence length="179" mass="20306">MGKKSKKDGGDPSKEVQWTSVMDDALVDVLLYQLSIGVRVDETFNSRAYDEVVKELIAKFDMDINKDKSKPAAKKWMTIPIPNYFKMTQPWAKDRATGDHAETAKEKRARATEVMEKCFMKISGAEIYAALEVLDLEPTLVTDAYIFLMDNAKYKDMFFGCPVSGRKDLLLKLMSNSKN</sequence>
<reference evidence="2" key="1">
    <citation type="submission" date="2018-02" db="EMBL/GenBank/DDBJ databases">
        <authorList>
            <person name="Cohen D.B."/>
            <person name="Kent A.D."/>
        </authorList>
    </citation>
    <scope>NUCLEOTIDE SEQUENCE</scope>
</reference>
<evidence type="ECO:0000313" key="2">
    <source>
        <dbReference type="EMBL" id="SPC87213.1"/>
    </source>
</evidence>
<evidence type="ECO:0000259" key="1">
    <source>
        <dbReference type="Pfam" id="PF12776"/>
    </source>
</evidence>
<organism evidence="2">
    <name type="scientific">Fagus sylvatica</name>
    <name type="common">Beechnut</name>
    <dbReference type="NCBI Taxonomy" id="28930"/>
    <lineage>
        <taxon>Eukaryota</taxon>
        <taxon>Viridiplantae</taxon>
        <taxon>Streptophyta</taxon>
        <taxon>Embryophyta</taxon>
        <taxon>Tracheophyta</taxon>
        <taxon>Spermatophyta</taxon>
        <taxon>Magnoliopsida</taxon>
        <taxon>eudicotyledons</taxon>
        <taxon>Gunneridae</taxon>
        <taxon>Pentapetalae</taxon>
        <taxon>rosids</taxon>
        <taxon>fabids</taxon>
        <taxon>Fagales</taxon>
        <taxon>Fagaceae</taxon>
        <taxon>Fagus</taxon>
    </lineage>
</organism>
<dbReference type="EMBL" id="OIVN01000903">
    <property type="protein sequence ID" value="SPC87213.1"/>
    <property type="molecule type" value="Genomic_DNA"/>
</dbReference>
<dbReference type="Pfam" id="PF12776">
    <property type="entry name" value="Myb_DNA-bind_3"/>
    <property type="match status" value="1"/>
</dbReference>
<feature type="domain" description="Myb/SANT-like" evidence="1">
    <location>
        <begin position="17"/>
        <end position="70"/>
    </location>
</feature>